<dbReference type="EMBL" id="JAGGKK010000006">
    <property type="protein sequence ID" value="MBP1948453.1"/>
    <property type="molecule type" value="Genomic_DNA"/>
</dbReference>
<reference evidence="2 3" key="1">
    <citation type="submission" date="2021-03" db="EMBL/GenBank/DDBJ databases">
        <title>Genomic Encyclopedia of Type Strains, Phase IV (KMG-IV): sequencing the most valuable type-strain genomes for metagenomic binning, comparative biology and taxonomic classification.</title>
        <authorList>
            <person name="Goeker M."/>
        </authorList>
    </citation>
    <scope>NUCLEOTIDE SEQUENCE [LARGE SCALE GENOMIC DNA]</scope>
    <source>
        <strain evidence="2 3">DSM 21085</strain>
    </source>
</reference>
<proteinExistence type="predicted"/>
<keyword evidence="1" id="KW-0472">Membrane</keyword>
<dbReference type="RefSeq" id="WP_209480025.1">
    <property type="nucleotide sequence ID" value="NZ_JAGGKK010000006.1"/>
</dbReference>
<organism evidence="2 3">
    <name type="scientific">Virgibacillus litoralis</name>
    <dbReference type="NCBI Taxonomy" id="578221"/>
    <lineage>
        <taxon>Bacteria</taxon>
        <taxon>Bacillati</taxon>
        <taxon>Bacillota</taxon>
        <taxon>Bacilli</taxon>
        <taxon>Bacillales</taxon>
        <taxon>Bacillaceae</taxon>
        <taxon>Virgibacillus</taxon>
    </lineage>
</organism>
<keyword evidence="1" id="KW-1133">Transmembrane helix</keyword>
<accession>A0ABS4HC92</accession>
<feature type="transmembrane region" description="Helical" evidence="1">
    <location>
        <begin position="7"/>
        <end position="24"/>
    </location>
</feature>
<feature type="transmembrane region" description="Helical" evidence="1">
    <location>
        <begin position="30"/>
        <end position="50"/>
    </location>
</feature>
<evidence type="ECO:0000256" key="1">
    <source>
        <dbReference type="SAM" id="Phobius"/>
    </source>
</evidence>
<evidence type="ECO:0000313" key="3">
    <source>
        <dbReference type="Proteomes" id="UP001519328"/>
    </source>
</evidence>
<keyword evidence="3" id="KW-1185">Reference proteome</keyword>
<dbReference type="Proteomes" id="UP001519328">
    <property type="component" value="Unassembled WGS sequence"/>
</dbReference>
<comment type="caution">
    <text evidence="2">The sequence shown here is derived from an EMBL/GenBank/DDBJ whole genome shotgun (WGS) entry which is preliminary data.</text>
</comment>
<sequence>MKRYLSTFFLILSAIILIIGLRMNLQWSGIAAWGLSFISLIFAAYYTKYIPNDKKDEKRS</sequence>
<name>A0ABS4HC92_9BACI</name>
<gene>
    <name evidence="2" type="ORF">J2Z82_001389</name>
</gene>
<keyword evidence="1" id="KW-0812">Transmembrane</keyword>
<evidence type="ECO:0000313" key="2">
    <source>
        <dbReference type="EMBL" id="MBP1948453.1"/>
    </source>
</evidence>
<protein>
    <submittedName>
        <fullName evidence="2">4-hydroxybenzoate polyprenyltransferase</fullName>
    </submittedName>
</protein>